<protein>
    <recommendedName>
        <fullName evidence="16">DNA 5'-3' helicase</fullName>
        <ecNumber evidence="16">5.6.2.3</ecNumber>
    </recommendedName>
    <alternativeName>
        <fullName evidence="18">DNA 5'-3' helicase FANCJ</fullName>
    </alternativeName>
</protein>
<dbReference type="InterPro" id="IPR006555">
    <property type="entry name" value="ATP-dep_Helicase_C"/>
</dbReference>
<evidence type="ECO:0000256" key="12">
    <source>
        <dbReference type="ARBA" id="ARBA00023014"/>
    </source>
</evidence>
<dbReference type="InterPro" id="IPR013020">
    <property type="entry name" value="Rad3/Chl1-like"/>
</dbReference>
<keyword evidence="9" id="KW-0347">Helicase</keyword>
<dbReference type="OMA" id="FDDVIWQ"/>
<keyword evidence="14" id="KW-0413">Isomerase</keyword>
<keyword evidence="11" id="KW-0408">Iron</keyword>
<gene>
    <name evidence="21" type="ORF">Ocin01_02284</name>
</gene>
<keyword evidence="7" id="KW-0227">DNA damage</keyword>
<evidence type="ECO:0000256" key="9">
    <source>
        <dbReference type="ARBA" id="ARBA00022806"/>
    </source>
</evidence>
<dbReference type="Gene3D" id="1.10.30.20">
    <property type="entry name" value="Bacterial XPD DNA helicase, FeS cluster domain"/>
    <property type="match status" value="1"/>
</dbReference>
<evidence type="ECO:0000256" key="18">
    <source>
        <dbReference type="ARBA" id="ARBA00082714"/>
    </source>
</evidence>
<dbReference type="PANTHER" id="PTHR11472">
    <property type="entry name" value="DNA REPAIR DEAD HELICASE RAD3/XP-D SUBFAMILY MEMBER"/>
    <property type="match status" value="1"/>
</dbReference>
<dbReference type="InterPro" id="IPR042493">
    <property type="entry name" value="XPD_DNA_FeS"/>
</dbReference>
<comment type="caution">
    <text evidence="21">The sequence shown here is derived from an EMBL/GenBank/DDBJ whole genome shotgun (WGS) entry which is preliminary data.</text>
</comment>
<comment type="catalytic activity">
    <reaction evidence="17">
        <text>ATP + H2O = ADP + phosphate + H(+)</text>
        <dbReference type="Rhea" id="RHEA:13065"/>
        <dbReference type="ChEBI" id="CHEBI:15377"/>
        <dbReference type="ChEBI" id="CHEBI:15378"/>
        <dbReference type="ChEBI" id="CHEBI:30616"/>
        <dbReference type="ChEBI" id="CHEBI:43474"/>
        <dbReference type="ChEBI" id="CHEBI:456216"/>
        <dbReference type="EC" id="5.6.2.3"/>
    </reaction>
</comment>
<evidence type="ECO:0000256" key="5">
    <source>
        <dbReference type="ARBA" id="ARBA00022723"/>
    </source>
</evidence>
<evidence type="ECO:0000256" key="7">
    <source>
        <dbReference type="ARBA" id="ARBA00022763"/>
    </source>
</evidence>
<feature type="non-terminal residue" evidence="21">
    <location>
        <position position="1"/>
    </location>
</feature>
<comment type="subcellular location">
    <subcellularLocation>
        <location evidence="2">Nucleus</location>
    </subcellularLocation>
</comment>
<accession>A0A1D2NGK1</accession>
<evidence type="ECO:0000256" key="11">
    <source>
        <dbReference type="ARBA" id="ARBA00023004"/>
    </source>
</evidence>
<dbReference type="InterPro" id="IPR010614">
    <property type="entry name" value="RAD3-like_helicase_DEAD"/>
</dbReference>
<evidence type="ECO:0000256" key="6">
    <source>
        <dbReference type="ARBA" id="ARBA00022741"/>
    </source>
</evidence>
<dbReference type="InterPro" id="IPR045028">
    <property type="entry name" value="DinG/Rad3-like"/>
</dbReference>
<keyword evidence="5" id="KW-0479">Metal-binding</keyword>
<comment type="cofactor">
    <cofactor evidence="1">
        <name>[4Fe-4S] cluster</name>
        <dbReference type="ChEBI" id="CHEBI:49883"/>
    </cofactor>
</comment>
<dbReference type="GO" id="GO:0043139">
    <property type="term" value="F:5'-3' DNA helicase activity"/>
    <property type="evidence" value="ECO:0007669"/>
    <property type="project" value="UniProtKB-EC"/>
</dbReference>
<evidence type="ECO:0000259" key="20">
    <source>
        <dbReference type="PROSITE" id="PS51193"/>
    </source>
</evidence>
<proteinExistence type="inferred from homology"/>
<evidence type="ECO:0000256" key="2">
    <source>
        <dbReference type="ARBA" id="ARBA00004123"/>
    </source>
</evidence>
<dbReference type="FunFam" id="3.40.50.300:FF:000731">
    <property type="entry name" value="Fanconi anemia group J protein homolog"/>
    <property type="match status" value="1"/>
</dbReference>
<dbReference type="GO" id="GO:0005524">
    <property type="term" value="F:ATP binding"/>
    <property type="evidence" value="ECO:0007669"/>
    <property type="project" value="UniProtKB-KW"/>
</dbReference>
<dbReference type="AlphaFoldDB" id="A0A1D2NGK1"/>
<dbReference type="OrthoDB" id="19182at2759"/>
<dbReference type="SMART" id="SM00488">
    <property type="entry name" value="DEXDc2"/>
    <property type="match status" value="1"/>
</dbReference>
<dbReference type="Pfam" id="PF13307">
    <property type="entry name" value="Helicase_C_2"/>
    <property type="match status" value="1"/>
</dbReference>
<keyword evidence="4" id="KW-0004">4Fe-4S</keyword>
<dbReference type="GO" id="GO:0046872">
    <property type="term" value="F:metal ion binding"/>
    <property type="evidence" value="ECO:0007669"/>
    <property type="project" value="UniProtKB-KW"/>
</dbReference>
<dbReference type="Proteomes" id="UP000094527">
    <property type="component" value="Unassembled WGS sequence"/>
</dbReference>
<evidence type="ECO:0000256" key="17">
    <source>
        <dbReference type="ARBA" id="ARBA00048954"/>
    </source>
</evidence>
<dbReference type="Gene3D" id="1.10.275.40">
    <property type="match status" value="1"/>
</dbReference>
<dbReference type="STRING" id="48709.A0A1D2NGK1"/>
<sequence length="801" mass="89655">SIVLASRDHTCINPSVNKLPNKNEACRELIQNANKGGGCIFHGKSKNFANFHALSHMGLQPAYDLEDLVVVGRKHKACPYYITRFLMQSADIIFCPYNYIIDPTIRKSMSMDLDGHIVIFDEAHNMEDAARESSSFSVKQDELQRSMQDCEKISKYGTEPFAHDQIAKLLSDFSQWMDTQSTNLKEKSFNSSGKCWNGTEFLGSVHAAGITQESIELHETYFAAITAQRDAQMEAVRERGNRWFEEKPIITVQTVGVIESIFRLISELSRDNGRYRDDFRVAMSKETVRQRANGNSGPFRSVQVLSVHLWCLNPAVAFEDIQKTVHSIVLTSGTLSPMQSFESELGAEFPLKLEASHVIDKHQVWAGIIGTGPNGVSLNGSYQNTETLKYQDELGEILYRVCNTMPHGVLCFFPSYRMLDTLCNRWTETNVMARIEKDKVVVKEPRSGPDSFQEAMDSFYEAIEESTKNSGCFTRTGALFLAVYRGKVSEGLDFADNNARAVLCIGIPFPNVRDMQVELKREYNTKNTSRGLLAGGEWYEIQAFRALNQALGRCIRHRKDWGAIFLVDDRYLRTPRYVNSLSKWIRSSVSKYQQWSFCEASLRQFRDRMKALEHPLASDLSNCMGIASSSTCVSSETHGGAHDKGSESWIGMKNDHPNWSGLSSGKETKSVIPFANSFSGYGNAIDSHNIGTDKLAASSNNAGSFSSPSGRKENEPNPNFTFTTPLSIFSKKGSSRRPEKPDSIASMFANQLQKNDSTDQDKFDPSQVSVSQSESTVPDVGSSEFIIGSGQKRGRERKMKL</sequence>
<dbReference type="GO" id="GO:0005634">
    <property type="term" value="C:nucleus"/>
    <property type="evidence" value="ECO:0007669"/>
    <property type="project" value="UniProtKB-SubCell"/>
</dbReference>
<dbReference type="InterPro" id="IPR006554">
    <property type="entry name" value="Helicase-like_DEXD_c2"/>
</dbReference>
<evidence type="ECO:0000256" key="14">
    <source>
        <dbReference type="ARBA" id="ARBA00023235"/>
    </source>
</evidence>
<dbReference type="NCBIfam" id="TIGR00604">
    <property type="entry name" value="rad3"/>
    <property type="match status" value="1"/>
</dbReference>
<dbReference type="SMART" id="SM00491">
    <property type="entry name" value="HELICc2"/>
    <property type="match status" value="1"/>
</dbReference>
<comment type="similarity">
    <text evidence="3">Belongs to the DEAD box helicase family. DEAH subfamily.</text>
</comment>
<dbReference type="SUPFAM" id="SSF52540">
    <property type="entry name" value="P-loop containing nucleoside triphosphate hydrolases"/>
    <property type="match status" value="1"/>
</dbReference>
<dbReference type="EC" id="5.6.2.3" evidence="16"/>
<keyword evidence="10" id="KW-0067">ATP-binding</keyword>
<dbReference type="GO" id="GO:0051539">
    <property type="term" value="F:4 iron, 4 sulfur cluster binding"/>
    <property type="evidence" value="ECO:0007669"/>
    <property type="project" value="UniProtKB-KW"/>
</dbReference>
<dbReference type="EMBL" id="LJIJ01000045">
    <property type="protein sequence ID" value="ODN04388.1"/>
    <property type="molecule type" value="Genomic_DNA"/>
</dbReference>
<dbReference type="GO" id="GO:0003677">
    <property type="term" value="F:DNA binding"/>
    <property type="evidence" value="ECO:0007669"/>
    <property type="project" value="InterPro"/>
</dbReference>
<keyword evidence="12" id="KW-0411">Iron-sulfur</keyword>
<dbReference type="InterPro" id="IPR014013">
    <property type="entry name" value="Helic_SF1/SF2_ATP-bd_DinG/Rad3"/>
</dbReference>
<feature type="compositionally biased region" description="Low complexity" evidence="19">
    <location>
        <begin position="698"/>
        <end position="709"/>
    </location>
</feature>
<evidence type="ECO:0000256" key="1">
    <source>
        <dbReference type="ARBA" id="ARBA00001966"/>
    </source>
</evidence>
<keyword evidence="15" id="KW-0539">Nucleus</keyword>
<dbReference type="GO" id="GO:1990918">
    <property type="term" value="P:double-strand break repair involved in meiotic recombination"/>
    <property type="evidence" value="ECO:0007669"/>
    <property type="project" value="TreeGrafter"/>
</dbReference>
<feature type="region of interest" description="Disordered" evidence="19">
    <location>
        <begin position="698"/>
        <end position="801"/>
    </location>
</feature>
<feature type="compositionally biased region" description="Basic residues" evidence="19">
    <location>
        <begin position="792"/>
        <end position="801"/>
    </location>
</feature>
<evidence type="ECO:0000256" key="10">
    <source>
        <dbReference type="ARBA" id="ARBA00022840"/>
    </source>
</evidence>
<dbReference type="GO" id="GO:0016818">
    <property type="term" value="F:hydrolase activity, acting on acid anhydrides, in phosphorus-containing anhydrides"/>
    <property type="evidence" value="ECO:0007669"/>
    <property type="project" value="InterPro"/>
</dbReference>
<dbReference type="CDD" id="cd18788">
    <property type="entry name" value="SF2_C_XPD"/>
    <property type="match status" value="1"/>
</dbReference>
<dbReference type="Pfam" id="PF06733">
    <property type="entry name" value="DEAD_2"/>
    <property type="match status" value="1"/>
</dbReference>
<dbReference type="InterPro" id="IPR027417">
    <property type="entry name" value="P-loop_NTPase"/>
</dbReference>
<keyword evidence="8" id="KW-0378">Hydrolase</keyword>
<keyword evidence="6" id="KW-0547">Nucleotide-binding</keyword>
<feature type="non-terminal residue" evidence="21">
    <location>
        <position position="801"/>
    </location>
</feature>
<feature type="domain" description="Helicase ATP-binding" evidence="20">
    <location>
        <begin position="1"/>
        <end position="170"/>
    </location>
</feature>
<name>A0A1D2NGK1_ORCCI</name>
<evidence type="ECO:0000256" key="13">
    <source>
        <dbReference type="ARBA" id="ARBA00023204"/>
    </source>
</evidence>
<evidence type="ECO:0000256" key="8">
    <source>
        <dbReference type="ARBA" id="ARBA00022801"/>
    </source>
</evidence>
<keyword evidence="22" id="KW-1185">Reference proteome</keyword>
<keyword evidence="13" id="KW-0234">DNA repair</keyword>
<dbReference type="GO" id="GO:0006289">
    <property type="term" value="P:nucleotide-excision repair"/>
    <property type="evidence" value="ECO:0007669"/>
    <property type="project" value="TreeGrafter"/>
</dbReference>
<evidence type="ECO:0000313" key="22">
    <source>
        <dbReference type="Proteomes" id="UP000094527"/>
    </source>
</evidence>
<reference evidence="21 22" key="1">
    <citation type="journal article" date="2016" name="Genome Biol. Evol.">
        <title>Gene Family Evolution Reflects Adaptation to Soil Environmental Stressors in the Genome of the Collembolan Orchesella cincta.</title>
        <authorList>
            <person name="Faddeeva-Vakhrusheva A."/>
            <person name="Derks M.F."/>
            <person name="Anvar S.Y."/>
            <person name="Agamennone V."/>
            <person name="Suring W."/>
            <person name="Smit S."/>
            <person name="van Straalen N.M."/>
            <person name="Roelofs D."/>
        </authorList>
    </citation>
    <scope>NUCLEOTIDE SEQUENCE [LARGE SCALE GENOMIC DNA]</scope>
    <source>
        <tissue evidence="21">Mixed pool</tissue>
    </source>
</reference>
<evidence type="ECO:0000313" key="21">
    <source>
        <dbReference type="EMBL" id="ODN04388.1"/>
    </source>
</evidence>
<evidence type="ECO:0000256" key="15">
    <source>
        <dbReference type="ARBA" id="ARBA00023242"/>
    </source>
</evidence>
<evidence type="ECO:0000256" key="3">
    <source>
        <dbReference type="ARBA" id="ARBA00008792"/>
    </source>
</evidence>
<feature type="compositionally biased region" description="Polar residues" evidence="19">
    <location>
        <begin position="716"/>
        <end position="727"/>
    </location>
</feature>
<evidence type="ECO:0000256" key="19">
    <source>
        <dbReference type="SAM" id="MobiDB-lite"/>
    </source>
</evidence>
<dbReference type="Gene3D" id="3.40.50.300">
    <property type="entry name" value="P-loop containing nucleotide triphosphate hydrolases"/>
    <property type="match status" value="2"/>
</dbReference>
<evidence type="ECO:0000256" key="16">
    <source>
        <dbReference type="ARBA" id="ARBA00044969"/>
    </source>
</evidence>
<feature type="compositionally biased region" description="Low complexity" evidence="19">
    <location>
        <begin position="766"/>
        <end position="775"/>
    </location>
</feature>
<dbReference type="PANTHER" id="PTHR11472:SF47">
    <property type="entry name" value="FANCONI ANEMIA GROUP J PROTEIN"/>
    <property type="match status" value="1"/>
</dbReference>
<evidence type="ECO:0000256" key="4">
    <source>
        <dbReference type="ARBA" id="ARBA00022485"/>
    </source>
</evidence>
<organism evidence="21 22">
    <name type="scientific">Orchesella cincta</name>
    <name type="common">Springtail</name>
    <name type="synonym">Podura cincta</name>
    <dbReference type="NCBI Taxonomy" id="48709"/>
    <lineage>
        <taxon>Eukaryota</taxon>
        <taxon>Metazoa</taxon>
        <taxon>Ecdysozoa</taxon>
        <taxon>Arthropoda</taxon>
        <taxon>Hexapoda</taxon>
        <taxon>Collembola</taxon>
        <taxon>Entomobryomorpha</taxon>
        <taxon>Entomobryoidea</taxon>
        <taxon>Orchesellidae</taxon>
        <taxon>Orchesellinae</taxon>
        <taxon>Orchesella</taxon>
    </lineage>
</organism>
<dbReference type="PROSITE" id="PS51193">
    <property type="entry name" value="HELICASE_ATP_BIND_2"/>
    <property type="match status" value="1"/>
</dbReference>